<organism evidence="1 2">
    <name type="scientific">Populus trichocarpa</name>
    <name type="common">Western balsam poplar</name>
    <name type="synonym">Populus balsamifera subsp. trichocarpa</name>
    <dbReference type="NCBI Taxonomy" id="3694"/>
    <lineage>
        <taxon>Eukaryota</taxon>
        <taxon>Viridiplantae</taxon>
        <taxon>Streptophyta</taxon>
        <taxon>Embryophyta</taxon>
        <taxon>Tracheophyta</taxon>
        <taxon>Spermatophyta</taxon>
        <taxon>Magnoliopsida</taxon>
        <taxon>eudicotyledons</taxon>
        <taxon>Gunneridae</taxon>
        <taxon>Pentapetalae</taxon>
        <taxon>rosids</taxon>
        <taxon>fabids</taxon>
        <taxon>Malpighiales</taxon>
        <taxon>Salicaceae</taxon>
        <taxon>Saliceae</taxon>
        <taxon>Populus</taxon>
    </lineage>
</organism>
<evidence type="ECO:0000313" key="2">
    <source>
        <dbReference type="Proteomes" id="UP000006729"/>
    </source>
</evidence>
<gene>
    <name evidence="1" type="ORF">POPTR_006G120750v4</name>
</gene>
<dbReference type="Proteomes" id="UP000006729">
    <property type="component" value="Chromosome 6"/>
</dbReference>
<comment type="caution">
    <text evidence="1">The sequence shown here is derived from an EMBL/GenBank/DDBJ whole genome shotgun (WGS) entry which is preliminary data.</text>
</comment>
<evidence type="ECO:0000313" key="1">
    <source>
        <dbReference type="EMBL" id="KAI9392649.1"/>
    </source>
</evidence>
<name>A0ACC0STS2_POPTR</name>
<protein>
    <submittedName>
        <fullName evidence="1">Uncharacterized protein</fullName>
    </submittedName>
</protein>
<dbReference type="EMBL" id="CM009295">
    <property type="protein sequence ID" value="KAI9392649.1"/>
    <property type="molecule type" value="Genomic_DNA"/>
</dbReference>
<accession>A0ACC0STS2</accession>
<proteinExistence type="predicted"/>
<keyword evidence="2" id="KW-1185">Reference proteome</keyword>
<reference evidence="1 2" key="1">
    <citation type="journal article" date="2006" name="Science">
        <title>The genome of black cottonwood, Populus trichocarpa (Torr. &amp; Gray).</title>
        <authorList>
            <person name="Tuskan G.A."/>
            <person name="Difazio S."/>
            <person name="Jansson S."/>
            <person name="Bohlmann J."/>
            <person name="Grigoriev I."/>
            <person name="Hellsten U."/>
            <person name="Putnam N."/>
            <person name="Ralph S."/>
            <person name="Rombauts S."/>
            <person name="Salamov A."/>
            <person name="Schein J."/>
            <person name="Sterck L."/>
            <person name="Aerts A."/>
            <person name="Bhalerao R.R."/>
            <person name="Bhalerao R.P."/>
            <person name="Blaudez D."/>
            <person name="Boerjan W."/>
            <person name="Brun A."/>
            <person name="Brunner A."/>
            <person name="Busov V."/>
            <person name="Campbell M."/>
            <person name="Carlson J."/>
            <person name="Chalot M."/>
            <person name="Chapman J."/>
            <person name="Chen G.L."/>
            <person name="Cooper D."/>
            <person name="Coutinho P.M."/>
            <person name="Couturier J."/>
            <person name="Covert S."/>
            <person name="Cronk Q."/>
            <person name="Cunningham R."/>
            <person name="Davis J."/>
            <person name="Degroeve S."/>
            <person name="Dejardin A."/>
            <person name="Depamphilis C."/>
            <person name="Detter J."/>
            <person name="Dirks B."/>
            <person name="Dubchak I."/>
            <person name="Duplessis S."/>
            <person name="Ehlting J."/>
            <person name="Ellis B."/>
            <person name="Gendler K."/>
            <person name="Goodstein D."/>
            <person name="Gribskov M."/>
            <person name="Grimwood J."/>
            <person name="Groover A."/>
            <person name="Gunter L."/>
            <person name="Hamberger B."/>
            <person name="Heinze B."/>
            <person name="Helariutta Y."/>
            <person name="Henrissat B."/>
            <person name="Holligan D."/>
            <person name="Holt R."/>
            <person name="Huang W."/>
            <person name="Islam-Faridi N."/>
            <person name="Jones S."/>
            <person name="Jones-Rhoades M."/>
            <person name="Jorgensen R."/>
            <person name="Joshi C."/>
            <person name="Kangasjarvi J."/>
            <person name="Karlsson J."/>
            <person name="Kelleher C."/>
            <person name="Kirkpatrick R."/>
            <person name="Kirst M."/>
            <person name="Kohler A."/>
            <person name="Kalluri U."/>
            <person name="Larimer F."/>
            <person name="Leebens-Mack J."/>
            <person name="Leple J.C."/>
            <person name="Locascio P."/>
            <person name="Lou Y."/>
            <person name="Lucas S."/>
            <person name="Martin F."/>
            <person name="Montanini B."/>
            <person name="Napoli C."/>
            <person name="Nelson D.R."/>
            <person name="Nelson C."/>
            <person name="Nieminen K."/>
            <person name="Nilsson O."/>
            <person name="Pereda V."/>
            <person name="Peter G."/>
            <person name="Philippe R."/>
            <person name="Pilate G."/>
            <person name="Poliakov A."/>
            <person name="Razumovskaya J."/>
            <person name="Richardson P."/>
            <person name="Rinaldi C."/>
            <person name="Ritland K."/>
            <person name="Rouze P."/>
            <person name="Ryaboy D."/>
            <person name="Schmutz J."/>
            <person name="Schrader J."/>
            <person name="Segerman B."/>
            <person name="Shin H."/>
            <person name="Siddiqui A."/>
            <person name="Sterky F."/>
            <person name="Terry A."/>
            <person name="Tsai C.J."/>
            <person name="Uberbacher E."/>
            <person name="Unneberg P."/>
            <person name="Vahala J."/>
            <person name="Wall K."/>
            <person name="Wessler S."/>
            <person name="Yang G."/>
            <person name="Yin T."/>
            <person name="Douglas C."/>
            <person name="Marra M."/>
            <person name="Sandberg G."/>
            <person name="Van de Peer Y."/>
            <person name="Rokhsar D."/>
        </authorList>
    </citation>
    <scope>NUCLEOTIDE SEQUENCE [LARGE SCALE GENOMIC DNA]</scope>
    <source>
        <strain evidence="2">cv. Nisqually</strain>
    </source>
</reference>
<sequence length="94" mass="10703">MTFLNFSQLPKTNTLNFPAWCSYRIVFDYLCPAATLHGWVTPIVQESTSKHSEPYQSCNLNLTQQTAFNKTATGSFTSINYISQNLDTVSSWQR</sequence>